<evidence type="ECO:0000313" key="3">
    <source>
        <dbReference type="Proteomes" id="UP000242381"/>
    </source>
</evidence>
<proteinExistence type="predicted"/>
<feature type="signal peptide" evidence="1">
    <location>
        <begin position="1"/>
        <end position="30"/>
    </location>
</feature>
<gene>
    <name evidence="2" type="ORF">BCV71DRAFT_80050</name>
</gene>
<protein>
    <submittedName>
        <fullName evidence="2">Uncharacterized protein</fullName>
    </submittedName>
</protein>
<keyword evidence="1" id="KW-0732">Signal</keyword>
<dbReference type="AlphaFoldDB" id="A0A1X0RLD4"/>
<sequence>MWCFPFQTPKTLIILFFIKPLLSIMAKTKAASIQGAKSSSIKRASLDALPGSFVLSPILVKKLKIPSFIANLQARSWKNDKSFVESYFKHKTRIYDKPEQVWRF</sequence>
<feature type="chain" id="PRO_5012484786" evidence="1">
    <location>
        <begin position="31"/>
        <end position="104"/>
    </location>
</feature>
<reference evidence="2 3" key="1">
    <citation type="journal article" date="2016" name="Proc. Natl. Acad. Sci. U.S.A.">
        <title>Lipid metabolic changes in an early divergent fungus govern the establishment of a mutualistic symbiosis with endobacteria.</title>
        <authorList>
            <person name="Lastovetsky O.A."/>
            <person name="Gaspar M.L."/>
            <person name="Mondo S.J."/>
            <person name="LaButti K.M."/>
            <person name="Sandor L."/>
            <person name="Grigoriev I.V."/>
            <person name="Henry S.A."/>
            <person name="Pawlowska T.E."/>
        </authorList>
    </citation>
    <scope>NUCLEOTIDE SEQUENCE [LARGE SCALE GENOMIC DNA]</scope>
    <source>
        <strain evidence="2 3">ATCC 11559</strain>
    </source>
</reference>
<evidence type="ECO:0000313" key="2">
    <source>
        <dbReference type="EMBL" id="ORE12842.1"/>
    </source>
</evidence>
<accession>A0A1X0RLD4</accession>
<organism evidence="2 3">
    <name type="scientific">Rhizopus microsporus</name>
    <dbReference type="NCBI Taxonomy" id="58291"/>
    <lineage>
        <taxon>Eukaryota</taxon>
        <taxon>Fungi</taxon>
        <taxon>Fungi incertae sedis</taxon>
        <taxon>Mucoromycota</taxon>
        <taxon>Mucoromycotina</taxon>
        <taxon>Mucoromycetes</taxon>
        <taxon>Mucorales</taxon>
        <taxon>Mucorineae</taxon>
        <taxon>Rhizopodaceae</taxon>
        <taxon>Rhizopus</taxon>
    </lineage>
</organism>
<dbReference type="Proteomes" id="UP000242381">
    <property type="component" value="Unassembled WGS sequence"/>
</dbReference>
<evidence type="ECO:0000256" key="1">
    <source>
        <dbReference type="SAM" id="SignalP"/>
    </source>
</evidence>
<name>A0A1X0RLD4_RHIZD</name>
<dbReference type="EMBL" id="KV921598">
    <property type="protein sequence ID" value="ORE12842.1"/>
    <property type="molecule type" value="Genomic_DNA"/>
</dbReference>